<dbReference type="PROSITE" id="PS50174">
    <property type="entry name" value="G_PATCH"/>
    <property type="match status" value="1"/>
</dbReference>
<dbReference type="EMBL" id="VFLP01000049">
    <property type="protein sequence ID" value="TRX91037.1"/>
    <property type="molecule type" value="Genomic_DNA"/>
</dbReference>
<evidence type="ECO:0000256" key="4">
    <source>
        <dbReference type="ARBA" id="ARBA00022728"/>
    </source>
</evidence>
<comment type="similarity">
    <text evidence="2">Belongs to the TFP11/STIP family.</text>
</comment>
<dbReference type="Pfam" id="PF12457">
    <property type="entry name" value="TIP_N"/>
    <property type="match status" value="1"/>
</dbReference>
<protein>
    <recommendedName>
        <fullName evidence="8">G-patch domain-containing protein</fullName>
    </recommendedName>
</protein>
<feature type="domain" description="G-patch" evidence="8">
    <location>
        <begin position="246"/>
        <end position="293"/>
    </location>
</feature>
<evidence type="ECO:0000256" key="1">
    <source>
        <dbReference type="ARBA" id="ARBA00004123"/>
    </source>
</evidence>
<dbReference type="GO" id="GO:0003676">
    <property type="term" value="F:nucleic acid binding"/>
    <property type="evidence" value="ECO:0007669"/>
    <property type="project" value="InterPro"/>
</dbReference>
<dbReference type="AlphaFoldDB" id="A0A553HSW7"/>
<dbReference type="PANTHER" id="PTHR23329">
    <property type="entry name" value="TUFTELIN-INTERACTING PROTEIN 11-RELATED"/>
    <property type="match status" value="1"/>
</dbReference>
<evidence type="ECO:0000313" key="10">
    <source>
        <dbReference type="Proteomes" id="UP000319160"/>
    </source>
</evidence>
<comment type="subcellular location">
    <subcellularLocation>
        <location evidence="1">Nucleus</location>
    </subcellularLocation>
</comment>
<reference evidence="10" key="1">
    <citation type="submission" date="2019-06" db="EMBL/GenBank/DDBJ databases">
        <title>Draft genome sequence of the griseofulvin-producing fungus Xylaria cubensis strain G536.</title>
        <authorList>
            <person name="Mead M.E."/>
            <person name="Raja H.A."/>
            <person name="Steenwyk J.L."/>
            <person name="Knowles S.L."/>
            <person name="Oberlies N.H."/>
            <person name="Rokas A."/>
        </authorList>
    </citation>
    <scope>NUCLEOTIDE SEQUENCE [LARGE SCALE GENOMIC DNA]</scope>
    <source>
        <strain evidence="10">G536</strain>
    </source>
</reference>
<feature type="compositionally biased region" description="Acidic residues" evidence="7">
    <location>
        <begin position="104"/>
        <end position="117"/>
    </location>
</feature>
<dbReference type="InterPro" id="IPR000467">
    <property type="entry name" value="G_patch_dom"/>
</dbReference>
<sequence>MSFNHANISKADAAVYSSSDNDGSDDDGLARPSVDPRDDEFLDYNPRKRRKTGRNTKESAALGIFGSESDDEDTPNRRWKAKKDLRHKNVTFVSAGQEKLDQNPVEDDEEDEDEEGEDSRVGLGAQRGKAARYVQQEDEGVEEEEEEEDEDMTGVGLGFRPSAGGLGLGWGQTSQTQAAQNILNHTPSKRSNVIKTKYDGSNPLGKSFVPTSEKEPVLNPNLVDNEPRSAPQTPKSSAFGGGGSKTKSFAARMMAKMGYVEGHGLGANAQGRASIIEATLRPQGNVGLGTVREKSKQELKEEKRQARLRGEDVSDSDEERKRAKRERKKKTGDSGSGSGISTPRRSKPKYMTVSDIQRAAPGLHIPEAFAPILDMTGRDQKMLTSGSGLLTPTAGGTELVEQTEARKLARRAQGDLAAFVEEWKTLEERKARLDMEALQRQQEVDELESEFSSLQMFSLVLDEVCQAAQDKQWDPIISGLKKAETSTSTYNEELANIAVAGIHPFLANATQGWQPLEDPNLGNFATDLVGIKKLLGLQNKTPNGGAVTKWNHDTSDYSSSQFHVRSTTPYESMIYKLVFPKLVTTISQTWDVYDATSLLAVLDRWEPLFPAFVRSQLLEQVVRRLESAITSWKPKKERSTLPHLWLFPWLQHLPPHHLEPKGTGLVSDVRRKYRQMIDTWQFDRGVVPGLKQWQDIFRPSKAQDQWKPLVMHHILPSMGRYLRTNFRVDPGDQEPYLKMLQGVVKWVDVISTSMIAEVIVAAVFPMWHDVLHQWLTSDEANYDEIGAWFEWWHADVFPPEIAAHQSVQAEFQRGTATIEKALELGDDAKHALPPPEKNPARPAKDDRKEKKRPKPPSPPPPAEVVVEPPTFRDEVESWCLDNDIRFIPVRKVNEFGKHYFRLTARLDGKGGVLAYFRSGGGSSSGEDVDVLVVESRKINGVFRRAERAEWDALLASLFEEVEGR</sequence>
<dbReference type="GO" id="GO:0000390">
    <property type="term" value="P:spliceosomal complex disassembly"/>
    <property type="evidence" value="ECO:0007669"/>
    <property type="project" value="InterPro"/>
</dbReference>
<dbReference type="PANTHER" id="PTHR23329:SF1">
    <property type="entry name" value="TUFTELIN-INTERACTING PROTEIN 11"/>
    <property type="match status" value="1"/>
</dbReference>
<keyword evidence="10" id="KW-1185">Reference proteome</keyword>
<evidence type="ECO:0000256" key="7">
    <source>
        <dbReference type="SAM" id="MobiDB-lite"/>
    </source>
</evidence>
<evidence type="ECO:0000256" key="5">
    <source>
        <dbReference type="ARBA" id="ARBA00023187"/>
    </source>
</evidence>
<feature type="region of interest" description="Disordered" evidence="7">
    <location>
        <begin position="14"/>
        <end position="246"/>
    </location>
</feature>
<dbReference type="InterPro" id="IPR022783">
    <property type="entry name" value="GCFC_dom"/>
</dbReference>
<feature type="compositionally biased region" description="Basic residues" evidence="7">
    <location>
        <begin position="77"/>
        <end position="89"/>
    </location>
</feature>
<organism evidence="9 10">
    <name type="scientific">Xylaria flabelliformis</name>
    <dbReference type="NCBI Taxonomy" id="2512241"/>
    <lineage>
        <taxon>Eukaryota</taxon>
        <taxon>Fungi</taxon>
        <taxon>Dikarya</taxon>
        <taxon>Ascomycota</taxon>
        <taxon>Pezizomycotina</taxon>
        <taxon>Sordariomycetes</taxon>
        <taxon>Xylariomycetidae</taxon>
        <taxon>Xylariales</taxon>
        <taxon>Xylariaceae</taxon>
        <taxon>Xylaria</taxon>
    </lineage>
</organism>
<keyword evidence="5" id="KW-0508">mRNA splicing</keyword>
<evidence type="ECO:0000256" key="2">
    <source>
        <dbReference type="ARBA" id="ARBA00010900"/>
    </source>
</evidence>
<dbReference type="Pfam" id="PF01585">
    <property type="entry name" value="G-patch"/>
    <property type="match status" value="1"/>
</dbReference>
<dbReference type="OrthoDB" id="4822at2759"/>
<accession>A0A553HSW7</accession>
<evidence type="ECO:0000256" key="6">
    <source>
        <dbReference type="ARBA" id="ARBA00023242"/>
    </source>
</evidence>
<feature type="compositionally biased region" description="Polar residues" evidence="7">
    <location>
        <begin position="171"/>
        <end position="194"/>
    </location>
</feature>
<comment type="caution">
    <text evidence="9">The sequence shown here is derived from an EMBL/GenBank/DDBJ whole genome shotgun (WGS) entry which is preliminary data.</text>
</comment>
<keyword evidence="4" id="KW-0747">Spliceosome</keyword>
<proteinExistence type="inferred from homology"/>
<feature type="compositionally biased region" description="Basic and acidic residues" evidence="7">
    <location>
        <begin position="291"/>
        <end position="312"/>
    </location>
</feature>
<dbReference type="SMART" id="SM00443">
    <property type="entry name" value="G_patch"/>
    <property type="match status" value="1"/>
</dbReference>
<evidence type="ECO:0000259" key="8">
    <source>
        <dbReference type="PROSITE" id="PS50174"/>
    </source>
</evidence>
<evidence type="ECO:0000313" key="9">
    <source>
        <dbReference type="EMBL" id="TRX91037.1"/>
    </source>
</evidence>
<dbReference type="Proteomes" id="UP000319160">
    <property type="component" value="Unassembled WGS sequence"/>
</dbReference>
<feature type="compositionally biased region" description="Acidic residues" evidence="7">
    <location>
        <begin position="136"/>
        <end position="152"/>
    </location>
</feature>
<dbReference type="InterPro" id="IPR022159">
    <property type="entry name" value="STIP/TFIP11_N"/>
</dbReference>
<feature type="region of interest" description="Disordered" evidence="7">
    <location>
        <begin position="286"/>
        <end position="351"/>
    </location>
</feature>
<keyword evidence="6" id="KW-0539">Nucleus</keyword>
<dbReference type="Pfam" id="PF07842">
    <property type="entry name" value="GCFC"/>
    <property type="match status" value="1"/>
</dbReference>
<keyword evidence="3" id="KW-0507">mRNA processing</keyword>
<name>A0A553HSW7_9PEZI</name>
<feature type="region of interest" description="Disordered" evidence="7">
    <location>
        <begin position="825"/>
        <end position="867"/>
    </location>
</feature>
<dbReference type="GO" id="GO:0071008">
    <property type="term" value="C:U2-type post-mRNA release spliceosomal complex"/>
    <property type="evidence" value="ECO:0007669"/>
    <property type="project" value="TreeGrafter"/>
</dbReference>
<gene>
    <name evidence="9" type="ORF">FHL15_008019</name>
</gene>
<dbReference type="STRING" id="2512241.A0A553HSW7"/>
<evidence type="ECO:0000256" key="3">
    <source>
        <dbReference type="ARBA" id="ARBA00022664"/>
    </source>
</evidence>
<feature type="compositionally biased region" description="Basic and acidic residues" evidence="7">
    <location>
        <begin position="838"/>
        <end position="848"/>
    </location>
</feature>
<dbReference type="InterPro" id="IPR045211">
    <property type="entry name" value="TFP11/STIP/Ntr1"/>
</dbReference>